<gene>
    <name evidence="5" type="ORF">H8699_11535</name>
</gene>
<accession>A0A926D1Z6</accession>
<dbReference type="InterPro" id="IPR035994">
    <property type="entry name" value="Nucleoside_phosphorylase_sf"/>
</dbReference>
<comment type="catalytic activity">
    <reaction evidence="3">
        <text>uridine + phosphate = alpha-D-ribose 1-phosphate + uracil</text>
        <dbReference type="Rhea" id="RHEA:24388"/>
        <dbReference type="ChEBI" id="CHEBI:16704"/>
        <dbReference type="ChEBI" id="CHEBI:17568"/>
        <dbReference type="ChEBI" id="CHEBI:43474"/>
        <dbReference type="ChEBI" id="CHEBI:57720"/>
        <dbReference type="EC" id="2.4.2.3"/>
    </reaction>
</comment>
<dbReference type="SUPFAM" id="SSF53167">
    <property type="entry name" value="Purine and uridine phosphorylases"/>
    <property type="match status" value="1"/>
</dbReference>
<keyword evidence="6" id="KW-1185">Reference proteome</keyword>
<dbReference type="AlphaFoldDB" id="A0A926D1Z6"/>
<dbReference type="GO" id="GO:0004731">
    <property type="term" value="F:purine-nucleoside phosphorylase activity"/>
    <property type="evidence" value="ECO:0007669"/>
    <property type="project" value="TreeGrafter"/>
</dbReference>
<dbReference type="Pfam" id="PF01048">
    <property type="entry name" value="PNP_UDP_1"/>
    <property type="match status" value="1"/>
</dbReference>
<evidence type="ECO:0000256" key="2">
    <source>
        <dbReference type="ARBA" id="ARBA00021980"/>
    </source>
</evidence>
<evidence type="ECO:0000259" key="4">
    <source>
        <dbReference type="Pfam" id="PF01048"/>
    </source>
</evidence>
<sequence length="251" mass="27862">MSIIHAFDPHSPEIFTPQHLLSPIEGFPETVLVTFRHKIVQRFIARYSPTIIKTLHGASPVPIYQAVIDGQAVGLYQTLIGGAGTVGLLEEIIALGGKKFIFFGSCGTLRKDIAAGHFILPTAAYRDEGVSYHYAPADEDYYPVETQPKLAQIFNQLQVPFIEGKTWTTDAIYRETRNNMQARRDEGCICVDMECASIMAAGHFRGVQIYQYLYGEDTLDGEDWDARTMGKVPPSADDRYLSLAVEIAALV</sequence>
<protein>
    <recommendedName>
        <fullName evidence="2">Uridine phosphorylase</fullName>
        <ecNumber evidence="1">2.4.2.3</ecNumber>
    </recommendedName>
</protein>
<dbReference type="EMBL" id="JACRSO010000006">
    <property type="protein sequence ID" value="MBC8530062.1"/>
    <property type="molecule type" value="Genomic_DNA"/>
</dbReference>
<dbReference type="EC" id="2.4.2.3" evidence="1"/>
<dbReference type="Gene3D" id="3.40.50.1580">
    <property type="entry name" value="Nucleoside phosphorylase domain"/>
    <property type="match status" value="1"/>
</dbReference>
<feature type="domain" description="Nucleoside phosphorylase" evidence="4">
    <location>
        <begin position="62"/>
        <end position="210"/>
    </location>
</feature>
<dbReference type="Proteomes" id="UP000654279">
    <property type="component" value="Unassembled WGS sequence"/>
</dbReference>
<reference evidence="5" key="1">
    <citation type="submission" date="2020-08" db="EMBL/GenBank/DDBJ databases">
        <title>Genome public.</title>
        <authorList>
            <person name="Liu C."/>
            <person name="Sun Q."/>
        </authorList>
    </citation>
    <scope>NUCLEOTIDE SEQUENCE</scope>
    <source>
        <strain evidence="5">NSJ-44</strain>
    </source>
</reference>
<dbReference type="GO" id="GO:0006152">
    <property type="term" value="P:purine nucleoside catabolic process"/>
    <property type="evidence" value="ECO:0007669"/>
    <property type="project" value="TreeGrafter"/>
</dbReference>
<evidence type="ECO:0000256" key="3">
    <source>
        <dbReference type="ARBA" id="ARBA00048447"/>
    </source>
</evidence>
<organism evidence="5 6">
    <name type="scientific">Luoshenia tenuis</name>
    <dbReference type="NCBI Taxonomy" id="2763654"/>
    <lineage>
        <taxon>Bacteria</taxon>
        <taxon>Bacillati</taxon>
        <taxon>Bacillota</taxon>
        <taxon>Clostridia</taxon>
        <taxon>Christensenellales</taxon>
        <taxon>Christensenellaceae</taxon>
        <taxon>Luoshenia</taxon>
    </lineage>
</organism>
<dbReference type="PANTHER" id="PTHR43691">
    <property type="entry name" value="URIDINE PHOSPHORYLASE"/>
    <property type="match status" value="1"/>
</dbReference>
<dbReference type="PANTHER" id="PTHR43691:SF11">
    <property type="entry name" value="FI09636P-RELATED"/>
    <property type="match status" value="1"/>
</dbReference>
<dbReference type="CDD" id="cd09007">
    <property type="entry name" value="NP-I_spr0068"/>
    <property type="match status" value="1"/>
</dbReference>
<dbReference type="GO" id="GO:0004850">
    <property type="term" value="F:uridine phosphorylase activity"/>
    <property type="evidence" value="ECO:0007669"/>
    <property type="project" value="UniProtKB-EC"/>
</dbReference>
<dbReference type="GO" id="GO:0005829">
    <property type="term" value="C:cytosol"/>
    <property type="evidence" value="ECO:0007669"/>
    <property type="project" value="TreeGrafter"/>
</dbReference>
<comment type="caution">
    <text evidence="5">The sequence shown here is derived from an EMBL/GenBank/DDBJ whole genome shotgun (WGS) entry which is preliminary data.</text>
</comment>
<dbReference type="InterPro" id="IPR000845">
    <property type="entry name" value="Nucleoside_phosphorylase_d"/>
</dbReference>
<name>A0A926D1Z6_9FIRM</name>
<evidence type="ECO:0000256" key="1">
    <source>
        <dbReference type="ARBA" id="ARBA00011888"/>
    </source>
</evidence>
<dbReference type="RefSeq" id="WP_249285822.1">
    <property type="nucleotide sequence ID" value="NZ_JACRSO010000006.1"/>
</dbReference>
<evidence type="ECO:0000313" key="6">
    <source>
        <dbReference type="Proteomes" id="UP000654279"/>
    </source>
</evidence>
<proteinExistence type="predicted"/>
<evidence type="ECO:0000313" key="5">
    <source>
        <dbReference type="EMBL" id="MBC8530062.1"/>
    </source>
</evidence>